<dbReference type="EMBL" id="JACHHX010000018">
    <property type="protein sequence ID" value="MBB5016380.1"/>
    <property type="molecule type" value="Genomic_DNA"/>
</dbReference>
<evidence type="ECO:0000313" key="2">
    <source>
        <dbReference type="EMBL" id="MBB5016380.1"/>
    </source>
</evidence>
<proteinExistence type="predicted"/>
<keyword evidence="1" id="KW-0732">Signal</keyword>
<evidence type="ECO:0008006" key="4">
    <source>
        <dbReference type="Google" id="ProtNLM"/>
    </source>
</evidence>
<accession>A0A7W8DFH0</accession>
<dbReference type="RefSeq" id="WP_183949046.1">
    <property type="nucleotide sequence ID" value="NZ_JACHHX010000018.1"/>
</dbReference>
<organism evidence="2 3">
    <name type="scientific">Rehaibacterium terrae</name>
    <dbReference type="NCBI Taxonomy" id="1341696"/>
    <lineage>
        <taxon>Bacteria</taxon>
        <taxon>Pseudomonadati</taxon>
        <taxon>Pseudomonadota</taxon>
        <taxon>Gammaproteobacteria</taxon>
        <taxon>Lysobacterales</taxon>
        <taxon>Lysobacteraceae</taxon>
        <taxon>Rehaibacterium</taxon>
    </lineage>
</organism>
<dbReference type="Proteomes" id="UP000519004">
    <property type="component" value="Unassembled WGS sequence"/>
</dbReference>
<name>A0A7W8DFH0_9GAMM</name>
<comment type="caution">
    <text evidence="2">The sequence shown here is derived from an EMBL/GenBank/DDBJ whole genome shotgun (WGS) entry which is preliminary data.</text>
</comment>
<evidence type="ECO:0000256" key="1">
    <source>
        <dbReference type="SAM" id="SignalP"/>
    </source>
</evidence>
<keyword evidence="3" id="KW-1185">Reference proteome</keyword>
<reference evidence="2 3" key="1">
    <citation type="submission" date="2020-08" db="EMBL/GenBank/DDBJ databases">
        <title>Genomic Encyclopedia of Type Strains, Phase IV (KMG-IV): sequencing the most valuable type-strain genomes for metagenomic binning, comparative biology and taxonomic classification.</title>
        <authorList>
            <person name="Goeker M."/>
        </authorList>
    </citation>
    <scope>NUCLEOTIDE SEQUENCE [LARGE SCALE GENOMIC DNA]</scope>
    <source>
        <strain evidence="2 3">DSM 25897</strain>
    </source>
</reference>
<dbReference type="InterPro" id="IPR021307">
    <property type="entry name" value="DUF2884"/>
</dbReference>
<dbReference type="Pfam" id="PF11101">
    <property type="entry name" value="DUF2884"/>
    <property type="match status" value="1"/>
</dbReference>
<dbReference type="AlphaFoldDB" id="A0A7W8DFH0"/>
<evidence type="ECO:0000313" key="3">
    <source>
        <dbReference type="Proteomes" id="UP000519004"/>
    </source>
</evidence>
<sequence length="248" mass="26768">MYRLVLMLVSILSAAGAQAGVRGCDVDSDYDLRIGAQELEFTRPQGVPASVLMRGGRLIVDGREVALDPADVRRIAAFESEVRALVPEVKAIALDAVEIAFAALTEVVRSFSDDSAPAHARLEHARADLVTRVRTADSTAHFDERFVARTVEQLVGEVVPLVVGNVVSSAITAALSGDRAGISEIEARAARLEREIETRVETGARALEARAEGLCPRFARLAELGASLEYRHADGRALQLLRMDGRTR</sequence>
<feature type="chain" id="PRO_5030909207" description="DUF2884 family protein" evidence="1">
    <location>
        <begin position="20"/>
        <end position="248"/>
    </location>
</feature>
<feature type="signal peptide" evidence="1">
    <location>
        <begin position="1"/>
        <end position="19"/>
    </location>
</feature>
<protein>
    <recommendedName>
        <fullName evidence="4">DUF2884 family protein</fullName>
    </recommendedName>
</protein>
<gene>
    <name evidence="2" type="ORF">HNQ58_002295</name>
</gene>